<dbReference type="InterPro" id="IPR023374">
    <property type="entry name" value="AttH-like_dom_sf"/>
</dbReference>
<name>A0A8E4DQP9_9XANT</name>
<dbReference type="Proteomes" id="UP000515493">
    <property type="component" value="Chromosome"/>
</dbReference>
<protein>
    <submittedName>
        <fullName evidence="1">Lipocalin family protein</fullName>
    </submittedName>
</protein>
<dbReference type="EMBL" id="LR824641">
    <property type="protein sequence ID" value="CAD0312720.1"/>
    <property type="molecule type" value="Genomic_DNA"/>
</dbReference>
<proteinExistence type="predicted"/>
<dbReference type="RefSeq" id="WP_119130402.1">
    <property type="nucleotide sequence ID" value="NZ_LR861803.1"/>
</dbReference>
<reference evidence="1 3" key="1">
    <citation type="submission" date="2020-07" db="EMBL/GenBank/DDBJ databases">
        <authorList>
            <person name="Teixeira M."/>
        </authorList>
    </citation>
    <scope>NUCLEOTIDE SEQUENCE</scope>
    <source>
        <strain evidence="2">1</strain>
        <strain evidence="1">Xanthomonas sp. CPBF 367</strain>
    </source>
</reference>
<dbReference type="GeneID" id="79387830"/>
<evidence type="ECO:0000313" key="1">
    <source>
        <dbReference type="EMBL" id="CAD0312720.1"/>
    </source>
</evidence>
<dbReference type="AlphaFoldDB" id="A0A8E4DQP9"/>
<accession>A0A8E4DQP9</accession>
<evidence type="ECO:0000313" key="3">
    <source>
        <dbReference type="Proteomes" id="UP000515493"/>
    </source>
</evidence>
<dbReference type="Gene3D" id="2.40.370.10">
    <property type="entry name" value="AttH-like domain"/>
    <property type="match status" value="1"/>
</dbReference>
<gene>
    <name evidence="1" type="ORF">XSP_000481</name>
</gene>
<dbReference type="EMBL" id="LR861803">
    <property type="protein sequence ID" value="CAD1787085.1"/>
    <property type="molecule type" value="Genomic_DNA"/>
</dbReference>
<organism evidence="1">
    <name type="scientific">Xanthomonas euroxanthea</name>
    <dbReference type="NCBI Taxonomy" id="2259622"/>
    <lineage>
        <taxon>Bacteria</taxon>
        <taxon>Pseudomonadati</taxon>
        <taxon>Pseudomonadota</taxon>
        <taxon>Gammaproteobacteria</taxon>
        <taxon>Lysobacterales</taxon>
        <taxon>Lysobacteraceae</taxon>
        <taxon>Xanthomonas</taxon>
    </lineage>
</organism>
<dbReference type="SUPFAM" id="SSF159245">
    <property type="entry name" value="AttH-like"/>
    <property type="match status" value="1"/>
</dbReference>
<dbReference type="KEGG" id="xeu:XSP_000481"/>
<evidence type="ECO:0000313" key="2">
    <source>
        <dbReference type="EMBL" id="CAD1787085.1"/>
    </source>
</evidence>
<sequence>MNDDYSAKYNAIKHSEAPVTLADEATHFEALALPSSQTDIWEETALGVVAEAGEYDVLLWAAGYALFGNGKGLWGEGASAEREIQLIVVPKSQRGSMSDNDFVRVGWTPGERLKGDKFKVTRSEDAVTWDFDGLRFVAQPPQWRLEGHAGDAQFDLRYAQKGAPLWNWGPFDKASENDRAGYDVFVGVEGTIETPAYQLELSDGYGVREHIITGQSNDPIKNLPAPNWMWWLYTIQDDVKINFFQPRDGMQLGFVKYGDNKQVNINAASGEGDIEFEVLEKWEDPRTGINLPVKWRLKMTNGDTVVDVHIAAHGRAYSHWPVASGTRIYCYLLSTMTGQIRLPDGRSVQLKEHLTVNSFCRTILTASESSQGPTFEPLA</sequence>